<accession>A0A9W8H986</accession>
<keyword evidence="2" id="KW-1185">Reference proteome</keyword>
<evidence type="ECO:0000313" key="2">
    <source>
        <dbReference type="Proteomes" id="UP001140217"/>
    </source>
</evidence>
<organism evidence="1 2">
    <name type="scientific">Coemansia javaensis</name>
    <dbReference type="NCBI Taxonomy" id="2761396"/>
    <lineage>
        <taxon>Eukaryota</taxon>
        <taxon>Fungi</taxon>
        <taxon>Fungi incertae sedis</taxon>
        <taxon>Zoopagomycota</taxon>
        <taxon>Kickxellomycotina</taxon>
        <taxon>Kickxellomycetes</taxon>
        <taxon>Kickxellales</taxon>
        <taxon>Kickxellaceae</taxon>
        <taxon>Coemansia</taxon>
    </lineage>
</organism>
<proteinExistence type="predicted"/>
<dbReference type="EMBL" id="JANBUL010000324">
    <property type="protein sequence ID" value="KAJ2776936.1"/>
    <property type="molecule type" value="Genomic_DNA"/>
</dbReference>
<gene>
    <name evidence="1" type="ORF">H4R18_005413</name>
</gene>
<name>A0A9W8H986_9FUNG</name>
<comment type="caution">
    <text evidence="1">The sequence shown here is derived from an EMBL/GenBank/DDBJ whole genome shotgun (WGS) entry which is preliminary data.</text>
</comment>
<dbReference type="AlphaFoldDB" id="A0A9W8H986"/>
<dbReference type="Proteomes" id="UP001140217">
    <property type="component" value="Unassembled WGS sequence"/>
</dbReference>
<sequence>MNTHFIGIYRGGQYQRSVRYNGPIDDAVNNTPRIKSHLLAAGVEGNPTIVVVSGGPKSKNLYDVKELYGRGHSVALIHCPASPLETGLRSLSANIHDGTGKCTQLLLQERFTLVVRYLLLRTPTLTSFSSASLPAEDIARLVEAHVTEYPHLAGIRL</sequence>
<evidence type="ECO:0000313" key="1">
    <source>
        <dbReference type="EMBL" id="KAJ2776936.1"/>
    </source>
</evidence>
<reference evidence="1" key="1">
    <citation type="submission" date="2022-07" db="EMBL/GenBank/DDBJ databases">
        <title>Phylogenomic reconstructions and comparative analyses of Kickxellomycotina fungi.</title>
        <authorList>
            <person name="Reynolds N.K."/>
            <person name="Stajich J.E."/>
            <person name="Barry K."/>
            <person name="Grigoriev I.V."/>
            <person name="Crous P."/>
            <person name="Smith M.E."/>
        </authorList>
    </citation>
    <scope>NUCLEOTIDE SEQUENCE</scope>
    <source>
        <strain evidence="1">NBRC 105414</strain>
    </source>
</reference>
<protein>
    <submittedName>
        <fullName evidence="1">Uncharacterized protein</fullName>
    </submittedName>
</protein>